<dbReference type="PANTHER" id="PTHR43877">
    <property type="entry name" value="AMINOALKYLPHOSPHONATE N-ACETYLTRANSFERASE-RELATED-RELATED"/>
    <property type="match status" value="1"/>
</dbReference>
<evidence type="ECO:0000259" key="3">
    <source>
        <dbReference type="PROSITE" id="PS51186"/>
    </source>
</evidence>
<protein>
    <submittedName>
        <fullName evidence="4">GNAT family N-acetyltransferase</fullName>
    </submittedName>
</protein>
<keyword evidence="5" id="KW-1185">Reference proteome</keyword>
<dbReference type="InterPro" id="IPR050832">
    <property type="entry name" value="Bact_Acetyltransf"/>
</dbReference>
<evidence type="ECO:0000256" key="2">
    <source>
        <dbReference type="ARBA" id="ARBA00023315"/>
    </source>
</evidence>
<dbReference type="CDD" id="cd04301">
    <property type="entry name" value="NAT_SF"/>
    <property type="match status" value="1"/>
</dbReference>
<dbReference type="PROSITE" id="PS51186">
    <property type="entry name" value="GNAT"/>
    <property type="match status" value="1"/>
</dbReference>
<feature type="domain" description="N-acetyltransferase" evidence="3">
    <location>
        <begin position="1"/>
        <end position="145"/>
    </location>
</feature>
<dbReference type="OrthoDB" id="9805924at2"/>
<accession>A0A418WJ73</accession>
<organism evidence="4 5">
    <name type="scientific">Oleomonas cavernae</name>
    <dbReference type="NCBI Taxonomy" id="2320859"/>
    <lineage>
        <taxon>Bacteria</taxon>
        <taxon>Pseudomonadati</taxon>
        <taxon>Pseudomonadota</taxon>
        <taxon>Alphaproteobacteria</taxon>
        <taxon>Acetobacterales</taxon>
        <taxon>Acetobacteraceae</taxon>
        <taxon>Oleomonas</taxon>
    </lineage>
</organism>
<proteinExistence type="predicted"/>
<dbReference type="Proteomes" id="UP000284605">
    <property type="component" value="Unassembled WGS sequence"/>
</dbReference>
<evidence type="ECO:0000313" key="4">
    <source>
        <dbReference type="EMBL" id="RJF90106.1"/>
    </source>
</evidence>
<evidence type="ECO:0000313" key="5">
    <source>
        <dbReference type="Proteomes" id="UP000284605"/>
    </source>
</evidence>
<evidence type="ECO:0000256" key="1">
    <source>
        <dbReference type="ARBA" id="ARBA00022679"/>
    </source>
</evidence>
<sequence>MTIRDPRASDEAHWRVLWDAYVRFYRANVPEAVTAATWARIMDPAQPVNARLAELGGQIVGFATSVVHPATWSIAPICYLEDLFVDPKARGAGAGRALIEDLMAQGKARGWAKLYWHTQQGNTTARILYDRLGPADDFVRYVLAL</sequence>
<reference evidence="4 5" key="1">
    <citation type="submission" date="2018-09" db="EMBL/GenBank/DDBJ databases">
        <authorList>
            <person name="Zhu H."/>
        </authorList>
    </citation>
    <scope>NUCLEOTIDE SEQUENCE [LARGE SCALE GENOMIC DNA]</scope>
    <source>
        <strain evidence="4 5">K1W22B-8</strain>
    </source>
</reference>
<dbReference type="Gene3D" id="3.40.630.30">
    <property type="match status" value="1"/>
</dbReference>
<dbReference type="AlphaFoldDB" id="A0A418WJ73"/>
<dbReference type="Pfam" id="PF00583">
    <property type="entry name" value="Acetyltransf_1"/>
    <property type="match status" value="1"/>
</dbReference>
<dbReference type="InterPro" id="IPR000182">
    <property type="entry name" value="GNAT_dom"/>
</dbReference>
<dbReference type="GO" id="GO:0016747">
    <property type="term" value="F:acyltransferase activity, transferring groups other than amino-acyl groups"/>
    <property type="evidence" value="ECO:0007669"/>
    <property type="project" value="InterPro"/>
</dbReference>
<comment type="caution">
    <text evidence="4">The sequence shown here is derived from an EMBL/GenBank/DDBJ whole genome shotgun (WGS) entry which is preliminary data.</text>
</comment>
<keyword evidence="1 4" id="KW-0808">Transferase</keyword>
<gene>
    <name evidence="4" type="ORF">D3874_20555</name>
</gene>
<dbReference type="InterPro" id="IPR016181">
    <property type="entry name" value="Acyl_CoA_acyltransferase"/>
</dbReference>
<keyword evidence="2" id="KW-0012">Acyltransferase</keyword>
<dbReference type="SUPFAM" id="SSF55729">
    <property type="entry name" value="Acyl-CoA N-acyltransferases (Nat)"/>
    <property type="match status" value="1"/>
</dbReference>
<dbReference type="EMBL" id="QYUK01000011">
    <property type="protein sequence ID" value="RJF90106.1"/>
    <property type="molecule type" value="Genomic_DNA"/>
</dbReference>
<name>A0A418WJ73_9PROT</name>